<sequence>MAVHSAAKAINIQEITDKARRELLLLLESVRGKKNLVIEKSLAGTIGLIVKFSTLQEYGVDKPFFLENHNVDSTQRNIVFMVRGESAKKIRMVAEQIKLIRSESKIDHDFTIIWVPRRTLVSNMILEEHGVLGEANITELHLNFVALEPDLLSLELDDAFSDLSLRKDPTSIFASAQALMLLQKQYGLFPRILGKGENAQRLADLLQKMRREEDVNASADPTNTHLTSFGLTSSSLIENLIIIDREVDFPTVLSTQLTYEGLLDEVFTVANNTTEVDSSILGGAPPASQQQNSATPAPTAATKRKVVLDSSDKLYPDLRDTNFATVGPTLNRIARRLATDSESMHNKDQTVADLKNVVAKLPSYQAESASLKIHTSLAEEIMKLTRSEAFGRMLEVQQNLLAGSDGSSLHENIEELIARDTPLNTVLRLLCLESCLLNGLRQRDLDHFKRQILQAYGYQHALTLTNLEKMGLLTPRESHRGYLNPIAGTAGQTATDWNAVRKSLQLWTDEVQEADPTDTAYVFSGYAPLSVRLVQCILQKTSLHQLLTNSTTAASKLNPTTSTAPTGTGWKGHEDTLSRIRGATVDMMQKGSDADASHARKTLRGSKEGPKVSIVFFLGGVTYAEIAALRFMNEQLEKNNSGSSGGGRKIIIATTNLINGKRAIDVAVEKRTFAV</sequence>
<dbReference type="SUPFAM" id="SSF56815">
    <property type="entry name" value="Sec1/munc18-like (SM) proteins"/>
    <property type="match status" value="1"/>
</dbReference>
<dbReference type="PANTHER" id="PTHR11679">
    <property type="entry name" value="VESICLE PROTEIN SORTING-ASSOCIATED"/>
    <property type="match status" value="1"/>
</dbReference>
<dbReference type="Pfam" id="PF00995">
    <property type="entry name" value="Sec1"/>
    <property type="match status" value="1"/>
</dbReference>
<comment type="similarity">
    <text evidence="1">Belongs to the STXBP/unc-18/SEC1 family.</text>
</comment>
<dbReference type="Gene3D" id="3.90.830.10">
    <property type="entry name" value="Syntaxin Binding Protein 1, Chain A, domain 2"/>
    <property type="match status" value="1"/>
</dbReference>
<evidence type="ECO:0000256" key="2">
    <source>
        <dbReference type="SAM" id="MobiDB-lite"/>
    </source>
</evidence>
<dbReference type="InterPro" id="IPR043155">
    <property type="entry name" value="VPS33_dom3b"/>
</dbReference>
<dbReference type="Gene3D" id="1.25.40.850">
    <property type="match status" value="1"/>
</dbReference>
<dbReference type="InterPro" id="IPR036045">
    <property type="entry name" value="Sec1-like_sf"/>
</dbReference>
<organism evidence="3 4">
    <name type="scientific">Septoria linicola</name>
    <dbReference type="NCBI Taxonomy" id="215465"/>
    <lineage>
        <taxon>Eukaryota</taxon>
        <taxon>Fungi</taxon>
        <taxon>Dikarya</taxon>
        <taxon>Ascomycota</taxon>
        <taxon>Pezizomycotina</taxon>
        <taxon>Dothideomycetes</taxon>
        <taxon>Dothideomycetidae</taxon>
        <taxon>Mycosphaerellales</taxon>
        <taxon>Mycosphaerellaceae</taxon>
        <taxon>Septoria</taxon>
    </lineage>
</organism>
<dbReference type="InterPro" id="IPR043154">
    <property type="entry name" value="Sec-1-like_dom1"/>
</dbReference>
<accession>A0A9Q9AZ88</accession>
<protein>
    <submittedName>
        <fullName evidence="3">Sec1-like protein</fullName>
    </submittedName>
</protein>
<evidence type="ECO:0000256" key="1">
    <source>
        <dbReference type="ARBA" id="ARBA00009884"/>
    </source>
</evidence>
<dbReference type="Gene3D" id="3.40.50.1910">
    <property type="match status" value="1"/>
</dbReference>
<reference evidence="3" key="1">
    <citation type="submission" date="2022-06" db="EMBL/GenBank/DDBJ databases">
        <title>Complete genome sequences of two strains of the flax pathogen Septoria linicola.</title>
        <authorList>
            <person name="Lapalu N."/>
            <person name="Simon A."/>
            <person name="Demenou B."/>
            <person name="Paumier D."/>
            <person name="Guillot M.-P."/>
            <person name="Gout L."/>
            <person name="Valade R."/>
        </authorList>
    </citation>
    <scope>NUCLEOTIDE SEQUENCE</scope>
    <source>
        <strain evidence="3">SE15195</strain>
    </source>
</reference>
<evidence type="ECO:0000313" key="3">
    <source>
        <dbReference type="EMBL" id="USW54456.1"/>
    </source>
</evidence>
<proteinExistence type="inferred from homology"/>
<dbReference type="GO" id="GO:0016192">
    <property type="term" value="P:vesicle-mediated transport"/>
    <property type="evidence" value="ECO:0007669"/>
    <property type="project" value="InterPro"/>
</dbReference>
<name>A0A9Q9AZ88_9PEZI</name>
<feature type="region of interest" description="Disordered" evidence="2">
    <location>
        <begin position="278"/>
        <end position="302"/>
    </location>
</feature>
<dbReference type="Proteomes" id="UP001056384">
    <property type="component" value="Chromosome 6"/>
</dbReference>
<dbReference type="InterPro" id="IPR027482">
    <property type="entry name" value="Sec1-like_dom2"/>
</dbReference>
<dbReference type="InterPro" id="IPR001619">
    <property type="entry name" value="Sec1-like"/>
</dbReference>
<evidence type="ECO:0000313" key="4">
    <source>
        <dbReference type="Proteomes" id="UP001056384"/>
    </source>
</evidence>
<keyword evidence="4" id="KW-1185">Reference proteome</keyword>
<dbReference type="AlphaFoldDB" id="A0A9Q9AZ88"/>
<dbReference type="EMBL" id="CP099423">
    <property type="protein sequence ID" value="USW54456.1"/>
    <property type="molecule type" value="Genomic_DNA"/>
</dbReference>
<dbReference type="InterPro" id="IPR043127">
    <property type="entry name" value="Sec-1-like_dom3a"/>
</dbReference>
<gene>
    <name evidence="3" type="ORF">Slin15195_G077750</name>
</gene>
<dbReference type="Gene3D" id="3.40.50.2060">
    <property type="match status" value="1"/>
</dbReference>